<evidence type="ECO:0000313" key="2">
    <source>
        <dbReference type="Proteomes" id="UP000053989"/>
    </source>
</evidence>
<accession>A0A0C3DYA4</accession>
<dbReference type="EMBL" id="KN822057">
    <property type="protein sequence ID" value="KIM60876.1"/>
    <property type="molecule type" value="Genomic_DNA"/>
</dbReference>
<dbReference type="Proteomes" id="UP000053989">
    <property type="component" value="Unassembled WGS sequence"/>
</dbReference>
<reference evidence="1 2" key="1">
    <citation type="submission" date="2014-04" db="EMBL/GenBank/DDBJ databases">
        <authorList>
            <consortium name="DOE Joint Genome Institute"/>
            <person name="Kuo A."/>
            <person name="Kohler A."/>
            <person name="Nagy L.G."/>
            <person name="Floudas D."/>
            <person name="Copeland A."/>
            <person name="Barry K.W."/>
            <person name="Cichocki N."/>
            <person name="Veneault-Fourrey C."/>
            <person name="LaButti K."/>
            <person name="Lindquist E.A."/>
            <person name="Lipzen A."/>
            <person name="Lundell T."/>
            <person name="Morin E."/>
            <person name="Murat C."/>
            <person name="Sun H."/>
            <person name="Tunlid A."/>
            <person name="Henrissat B."/>
            <person name="Grigoriev I.V."/>
            <person name="Hibbett D.S."/>
            <person name="Martin F."/>
            <person name="Nordberg H.P."/>
            <person name="Cantor M.N."/>
            <person name="Hua S.X."/>
        </authorList>
    </citation>
    <scope>NUCLEOTIDE SEQUENCE [LARGE SCALE GENOMIC DNA]</scope>
    <source>
        <strain evidence="1 2">Foug A</strain>
    </source>
</reference>
<name>A0A0C3DYA4_9AGAM</name>
<organism evidence="1 2">
    <name type="scientific">Scleroderma citrinum Foug A</name>
    <dbReference type="NCBI Taxonomy" id="1036808"/>
    <lineage>
        <taxon>Eukaryota</taxon>
        <taxon>Fungi</taxon>
        <taxon>Dikarya</taxon>
        <taxon>Basidiomycota</taxon>
        <taxon>Agaricomycotina</taxon>
        <taxon>Agaricomycetes</taxon>
        <taxon>Agaricomycetidae</taxon>
        <taxon>Boletales</taxon>
        <taxon>Sclerodermatineae</taxon>
        <taxon>Sclerodermataceae</taxon>
        <taxon>Scleroderma</taxon>
    </lineage>
</organism>
<keyword evidence="2" id="KW-1185">Reference proteome</keyword>
<protein>
    <submittedName>
        <fullName evidence="1">Uncharacterized protein</fullName>
    </submittedName>
</protein>
<dbReference type="AlphaFoldDB" id="A0A0C3DYA4"/>
<evidence type="ECO:0000313" key="1">
    <source>
        <dbReference type="EMBL" id="KIM60876.1"/>
    </source>
</evidence>
<proteinExistence type="predicted"/>
<dbReference type="HOGENOM" id="CLU_1678985_0_0_1"/>
<reference evidence="2" key="2">
    <citation type="submission" date="2015-01" db="EMBL/GenBank/DDBJ databases">
        <title>Evolutionary Origins and Diversification of the Mycorrhizal Mutualists.</title>
        <authorList>
            <consortium name="DOE Joint Genome Institute"/>
            <consortium name="Mycorrhizal Genomics Consortium"/>
            <person name="Kohler A."/>
            <person name="Kuo A."/>
            <person name="Nagy L.G."/>
            <person name="Floudas D."/>
            <person name="Copeland A."/>
            <person name="Barry K.W."/>
            <person name="Cichocki N."/>
            <person name="Veneault-Fourrey C."/>
            <person name="LaButti K."/>
            <person name="Lindquist E.A."/>
            <person name="Lipzen A."/>
            <person name="Lundell T."/>
            <person name="Morin E."/>
            <person name="Murat C."/>
            <person name="Riley R."/>
            <person name="Ohm R."/>
            <person name="Sun H."/>
            <person name="Tunlid A."/>
            <person name="Henrissat B."/>
            <person name="Grigoriev I.V."/>
            <person name="Hibbett D.S."/>
            <person name="Martin F."/>
        </authorList>
    </citation>
    <scope>NUCLEOTIDE SEQUENCE [LARGE SCALE GENOMIC DNA]</scope>
    <source>
        <strain evidence="2">Foug A</strain>
    </source>
</reference>
<sequence length="157" mass="17207">MYEVLENAVGEQKPLVLGCSAVGIIRHPTVAHSVGGNVTVKFRAARSCSKTWVFASEDRKCASYRDPNWAESKTSNRRAGCASSWESAIIYHIPFDGNLTWTKHSADSSCIQVIPGETFYNRRASPQNSEPLSFHADVGMAMVVIGPANEFNILFAI</sequence>
<dbReference type="InParanoid" id="A0A0C3DYA4"/>
<gene>
    <name evidence="1" type="ORF">SCLCIDRAFT_923714</name>
</gene>